<dbReference type="FunFam" id="2.40.110.10:FF:000006">
    <property type="entry name" value="very long-chain specific acyl-CoA dehydrogenase, mitochondrial"/>
    <property type="match status" value="1"/>
</dbReference>
<keyword evidence="15" id="KW-0496">Mitochondrion</keyword>
<comment type="pathway">
    <text evidence="3">Lipid metabolism; mitochondrial fatty acid beta-oxidation.</text>
</comment>
<evidence type="ECO:0000256" key="6">
    <source>
        <dbReference type="ARBA" id="ARBA00022630"/>
    </source>
</evidence>
<evidence type="ECO:0000256" key="19">
    <source>
        <dbReference type="ARBA" id="ARBA00045422"/>
    </source>
</evidence>
<evidence type="ECO:0000313" key="33">
    <source>
        <dbReference type="EMBL" id="KPM06013.1"/>
    </source>
</evidence>
<comment type="caution">
    <text evidence="33">The sequence shown here is derived from an EMBL/GenBank/DDBJ whole genome shotgun (WGS) entry which is preliminary data.</text>
</comment>
<dbReference type="SUPFAM" id="SSF56645">
    <property type="entry name" value="Acyl-CoA dehydrogenase NM domain-like"/>
    <property type="match status" value="1"/>
</dbReference>
<dbReference type="FunFam" id="1.20.140.10:FF:000008">
    <property type="entry name" value="acyl-CoA dehydrogenase family member 9, mitochondrial"/>
    <property type="match status" value="1"/>
</dbReference>
<comment type="catalytic activity">
    <reaction evidence="27">
        <text>octadecanoyl-CoA + oxidized [electron-transfer flavoprotein] + H(+) = (2E)-octadecenoyl-CoA + reduced [electron-transfer flavoprotein]</text>
        <dbReference type="Rhea" id="RHEA:47240"/>
        <dbReference type="Rhea" id="RHEA-COMP:10685"/>
        <dbReference type="Rhea" id="RHEA-COMP:10686"/>
        <dbReference type="ChEBI" id="CHEBI:15378"/>
        <dbReference type="ChEBI" id="CHEBI:57394"/>
        <dbReference type="ChEBI" id="CHEBI:57692"/>
        <dbReference type="ChEBI" id="CHEBI:58307"/>
        <dbReference type="ChEBI" id="CHEBI:71412"/>
    </reaction>
    <physiologicalReaction direction="left-to-right" evidence="27">
        <dbReference type="Rhea" id="RHEA:47241"/>
    </physiologicalReaction>
</comment>
<dbReference type="OrthoDB" id="2588832at2759"/>
<evidence type="ECO:0000256" key="5">
    <source>
        <dbReference type="ARBA" id="ARBA00022553"/>
    </source>
</evidence>
<comment type="subcellular location">
    <subcellularLocation>
        <location evidence="2">Mitochondrion inner membrane</location>
        <topology evidence="2">Peripheral membrane protein</topology>
    </subcellularLocation>
</comment>
<dbReference type="GO" id="GO:0006631">
    <property type="term" value="P:fatty acid metabolic process"/>
    <property type="evidence" value="ECO:0007669"/>
    <property type="project" value="UniProtKB-KW"/>
</dbReference>
<dbReference type="Gene3D" id="2.40.110.10">
    <property type="entry name" value="Butyryl-CoA Dehydrogenase, subunit A, domain 2"/>
    <property type="match status" value="1"/>
</dbReference>
<dbReference type="SUPFAM" id="SSF47203">
    <property type="entry name" value="Acyl-CoA dehydrogenase C-terminal domain-like"/>
    <property type="match status" value="1"/>
</dbReference>
<evidence type="ECO:0000259" key="31">
    <source>
        <dbReference type="Pfam" id="PF02771"/>
    </source>
</evidence>
<dbReference type="GO" id="GO:0050660">
    <property type="term" value="F:flavin adenine dinucleotide binding"/>
    <property type="evidence" value="ECO:0007669"/>
    <property type="project" value="InterPro"/>
</dbReference>
<comment type="function">
    <text evidence="19">Very long-chain specific acyl-CoA dehydrogenase is one of the acyl-CoA dehydrogenases that catalyze the first step of mitochondrial fatty acid beta-oxidation, an aerobic process breaking down fatty acids into acetyl-CoA and allowing the production of energy from fats. The first step of fatty acid beta-oxidation consists in the removal of one hydrogen from C-2 and C-3 of the straight-chain fatty acyl-CoA thioester, resulting in the formation of trans-2-enoyl-CoA. Among the different mitochondrial acyl-CoA dehydrogenases, very long-chain specific acyl-CoA dehydrogenase acts specifically on acyl-CoAs with saturated 12 to 24 carbons long primary chains.</text>
</comment>
<dbReference type="GO" id="GO:0005743">
    <property type="term" value="C:mitochondrial inner membrane"/>
    <property type="evidence" value="ECO:0007669"/>
    <property type="project" value="UniProtKB-SubCell"/>
</dbReference>
<keyword evidence="7" id="KW-0999">Mitochondrion inner membrane</keyword>
<evidence type="ECO:0000256" key="21">
    <source>
        <dbReference type="ARBA" id="ARBA00047893"/>
    </source>
</evidence>
<evidence type="ECO:0000256" key="14">
    <source>
        <dbReference type="ARBA" id="ARBA00023098"/>
    </source>
</evidence>
<dbReference type="InterPro" id="IPR037069">
    <property type="entry name" value="AcylCoA_DH/ox_N_sf"/>
</dbReference>
<evidence type="ECO:0000256" key="15">
    <source>
        <dbReference type="ARBA" id="ARBA00023128"/>
    </source>
</evidence>
<evidence type="ECO:0000259" key="32">
    <source>
        <dbReference type="Pfam" id="PF21343"/>
    </source>
</evidence>
<evidence type="ECO:0000256" key="26">
    <source>
        <dbReference type="ARBA" id="ARBA00049140"/>
    </source>
</evidence>
<evidence type="ECO:0000256" key="11">
    <source>
        <dbReference type="ARBA" id="ARBA00022946"/>
    </source>
</evidence>
<feature type="domain" description="Acyl-CoA oxidase/dehydrogenase middle" evidence="30">
    <location>
        <begin position="200"/>
        <end position="300"/>
    </location>
</feature>
<evidence type="ECO:0000256" key="27">
    <source>
        <dbReference type="ARBA" id="ARBA00049224"/>
    </source>
</evidence>
<evidence type="ECO:0000256" key="25">
    <source>
        <dbReference type="ARBA" id="ARBA00049050"/>
    </source>
</evidence>
<comment type="catalytic activity">
    <reaction evidence="24">
        <text>tetradecanoyl-CoA + oxidized [electron-transfer flavoprotein] + H(+) = (2E)-tetradecenoyl-CoA + reduced [electron-transfer flavoprotein]</text>
        <dbReference type="Rhea" id="RHEA:47316"/>
        <dbReference type="Rhea" id="RHEA-COMP:10685"/>
        <dbReference type="Rhea" id="RHEA-COMP:10686"/>
        <dbReference type="ChEBI" id="CHEBI:15378"/>
        <dbReference type="ChEBI" id="CHEBI:57385"/>
        <dbReference type="ChEBI" id="CHEBI:57692"/>
        <dbReference type="ChEBI" id="CHEBI:58307"/>
        <dbReference type="ChEBI" id="CHEBI:61405"/>
    </reaction>
    <physiologicalReaction direction="left-to-right" evidence="24">
        <dbReference type="Rhea" id="RHEA:47317"/>
    </physiologicalReaction>
</comment>
<dbReference type="InterPro" id="IPR046373">
    <property type="entry name" value="Acyl-CoA_Oxase/DH_mid-dom_sf"/>
</dbReference>
<dbReference type="InterPro" id="IPR006091">
    <property type="entry name" value="Acyl-CoA_Oxase/DH_mid-dom"/>
</dbReference>
<dbReference type="AlphaFoldDB" id="A0A132A4Y8"/>
<name>A0A132A4Y8_SARSC</name>
<organism evidence="33 34">
    <name type="scientific">Sarcoptes scabiei</name>
    <name type="common">Itch mite</name>
    <name type="synonym">Acarus scabiei</name>
    <dbReference type="NCBI Taxonomy" id="52283"/>
    <lineage>
        <taxon>Eukaryota</taxon>
        <taxon>Metazoa</taxon>
        <taxon>Ecdysozoa</taxon>
        <taxon>Arthropoda</taxon>
        <taxon>Chelicerata</taxon>
        <taxon>Arachnida</taxon>
        <taxon>Acari</taxon>
        <taxon>Acariformes</taxon>
        <taxon>Sarcoptiformes</taxon>
        <taxon>Astigmata</taxon>
        <taxon>Psoroptidia</taxon>
        <taxon>Sarcoptoidea</taxon>
        <taxon>Sarcoptidae</taxon>
        <taxon>Sarcoptinae</taxon>
        <taxon>Sarcoptes</taxon>
    </lineage>
</organism>
<keyword evidence="11" id="KW-0809">Transit peptide</keyword>
<reference evidence="33 34" key="1">
    <citation type="journal article" date="2015" name="Parasit. Vectors">
        <title>Draft genome of the scabies mite.</title>
        <authorList>
            <person name="Rider S.D.Jr."/>
            <person name="Morgan M.S."/>
            <person name="Arlian L.G."/>
        </authorList>
    </citation>
    <scope>NUCLEOTIDE SEQUENCE [LARGE SCALE GENOMIC DNA]</scope>
    <source>
        <strain evidence="33">Arlian Lab</strain>
    </source>
</reference>
<dbReference type="VEuPathDB" id="VectorBase:SSCA002748"/>
<sequence>MFISLANRLTLQQGNQISRKIINRFPRALSLQAKLEKKDEPKIDVDRLEKIKIPETKSFVQNLYAGKACVDSYFPYPQVLNEEELSLIDMVTGPVSKMWEEKMPDILKIEQSESIPEDVIQTLKEMGSFGIQASADYGGIGCNNTQYARLSEISGQYDLGIGIVLGAHQSIGYKGLLLFGTPEQKDRYLPELASGQKIACFCLTEPSAGSDASGIKTRAEPTEDGKYWILNGSKIWISNGGIADYFTVFAQTPCKTANGKIKDKVTAFWVHRGPGVTNGPNLKKMGIKLSNTTEVWFDNVKVPSENIIGQVGEGFKVAMNILNNGRYGMCCALSGTMRKAIGIATEHANNRTQFGNKLSTYTGIQEKIARMTMAHYVTQSHAYMLSGVMDNGMKDFQLEAAIAKIIASESAWYVVDETIQILGGMGYMQDAGVEKLMRDVRIFRIFEGTNDILRLFIALTGLQYAGGHLKELQKAMKNPVANLGMLVGAGSQRLRRSVGLDAPDLREFVHPKLKEESQILAKNIVSFSSAVEHLLVKYTSKIVMEQIILNRVANSVIDIYSIIAADILHHGGIFYESPLK</sequence>
<dbReference type="Pfam" id="PF02771">
    <property type="entry name" value="Acyl-CoA_dh_N"/>
    <property type="match status" value="1"/>
</dbReference>
<protein>
    <recommendedName>
        <fullName evidence="18">Very long-chain specific acyl-CoA dehydrogenase, mitochondrial</fullName>
        <ecNumber evidence="17">1.3.8.9</ecNumber>
    </recommendedName>
</protein>
<evidence type="ECO:0000256" key="8">
    <source>
        <dbReference type="ARBA" id="ARBA00022799"/>
    </source>
</evidence>
<dbReference type="PANTHER" id="PTHR43884">
    <property type="entry name" value="ACYL-COA DEHYDROGENASE"/>
    <property type="match status" value="1"/>
</dbReference>
<evidence type="ECO:0000256" key="13">
    <source>
        <dbReference type="ARBA" id="ARBA00023002"/>
    </source>
</evidence>
<evidence type="ECO:0000256" key="1">
    <source>
        <dbReference type="ARBA" id="ARBA00001974"/>
    </source>
</evidence>
<evidence type="ECO:0000259" key="29">
    <source>
        <dbReference type="Pfam" id="PF00441"/>
    </source>
</evidence>
<evidence type="ECO:0000259" key="30">
    <source>
        <dbReference type="Pfam" id="PF02770"/>
    </source>
</evidence>
<evidence type="ECO:0000256" key="20">
    <source>
        <dbReference type="ARBA" id="ARBA00046812"/>
    </source>
</evidence>
<comment type="similarity">
    <text evidence="4 28">Belongs to the acyl-CoA dehydrogenase family.</text>
</comment>
<keyword evidence="9 28" id="KW-0274">FAD</keyword>
<evidence type="ECO:0000256" key="3">
    <source>
        <dbReference type="ARBA" id="ARBA00005198"/>
    </source>
</evidence>
<evidence type="ECO:0000256" key="4">
    <source>
        <dbReference type="ARBA" id="ARBA00009347"/>
    </source>
</evidence>
<comment type="catalytic activity">
    <reaction evidence="22">
        <text>oxidized [electron-transfer flavoprotein] + hexadecanoyl-CoA + H(+) = (2E)-hexadecenoyl-CoA + reduced [electron-transfer flavoprotein]</text>
        <dbReference type="Rhea" id="RHEA:43448"/>
        <dbReference type="Rhea" id="RHEA-COMP:10685"/>
        <dbReference type="Rhea" id="RHEA-COMP:10686"/>
        <dbReference type="ChEBI" id="CHEBI:15378"/>
        <dbReference type="ChEBI" id="CHEBI:57379"/>
        <dbReference type="ChEBI" id="CHEBI:57692"/>
        <dbReference type="ChEBI" id="CHEBI:58307"/>
        <dbReference type="ChEBI" id="CHEBI:61526"/>
    </reaction>
    <physiologicalReaction direction="left-to-right" evidence="22">
        <dbReference type="Rhea" id="RHEA:43449"/>
    </physiologicalReaction>
</comment>
<keyword evidence="8" id="KW-0702">S-nitrosylation</keyword>
<evidence type="ECO:0000256" key="28">
    <source>
        <dbReference type="RuleBase" id="RU362125"/>
    </source>
</evidence>
<dbReference type="InterPro" id="IPR049448">
    <property type="entry name" value="ACAD9/ACADV-like_C"/>
</dbReference>
<dbReference type="InterPro" id="IPR009075">
    <property type="entry name" value="AcylCo_DH/oxidase_C"/>
</dbReference>
<proteinExistence type="inferred from homology"/>
<keyword evidence="16" id="KW-0472">Membrane</keyword>
<evidence type="ECO:0000256" key="23">
    <source>
        <dbReference type="ARBA" id="ARBA00048086"/>
    </source>
</evidence>
<feature type="domain" description="ACAD9/ACADV-like C-terminal" evidence="32">
    <location>
        <begin position="511"/>
        <end position="564"/>
    </location>
</feature>
<evidence type="ECO:0000256" key="17">
    <source>
        <dbReference type="ARBA" id="ARBA00039034"/>
    </source>
</evidence>
<dbReference type="InterPro" id="IPR013786">
    <property type="entry name" value="AcylCoA_DH/ox_N"/>
</dbReference>
<evidence type="ECO:0000256" key="9">
    <source>
        <dbReference type="ARBA" id="ARBA00022827"/>
    </source>
</evidence>
<gene>
    <name evidence="33" type="ORF">QR98_0044860</name>
</gene>
<dbReference type="GO" id="GO:0000062">
    <property type="term" value="F:fatty-acyl-CoA binding"/>
    <property type="evidence" value="ECO:0007669"/>
    <property type="project" value="TreeGrafter"/>
</dbReference>
<keyword evidence="12" id="KW-0007">Acetylation</keyword>
<dbReference type="EC" id="1.3.8.9" evidence="17"/>
<evidence type="ECO:0000256" key="18">
    <source>
        <dbReference type="ARBA" id="ARBA00040902"/>
    </source>
</evidence>
<comment type="cofactor">
    <cofactor evidence="1 28">
        <name>FAD</name>
        <dbReference type="ChEBI" id="CHEBI:57692"/>
    </cofactor>
</comment>
<comment type="subunit">
    <text evidence="20">Homodimer. Homodimerizes after import into the mitochondrion.</text>
</comment>
<evidence type="ECO:0000313" key="34">
    <source>
        <dbReference type="Proteomes" id="UP000616769"/>
    </source>
</evidence>
<feature type="domain" description="Acyl-CoA dehydrogenase/oxidase C-terminal" evidence="29">
    <location>
        <begin position="312"/>
        <end position="458"/>
    </location>
</feature>
<dbReference type="InterPro" id="IPR009100">
    <property type="entry name" value="AcylCoA_DH/oxidase_NM_dom_sf"/>
</dbReference>
<comment type="catalytic activity">
    <reaction evidence="23">
        <text>tetracosanoyl-CoA + oxidized [electron-transfer flavoprotein] + H(+) = (2E)-tetracosenoyl-CoA + reduced [electron-transfer flavoprotein]</text>
        <dbReference type="Rhea" id="RHEA:47232"/>
        <dbReference type="Rhea" id="RHEA-COMP:10685"/>
        <dbReference type="Rhea" id="RHEA-COMP:10686"/>
        <dbReference type="ChEBI" id="CHEBI:15378"/>
        <dbReference type="ChEBI" id="CHEBI:57692"/>
        <dbReference type="ChEBI" id="CHEBI:58307"/>
        <dbReference type="ChEBI" id="CHEBI:65052"/>
        <dbReference type="ChEBI" id="CHEBI:74693"/>
    </reaction>
    <physiologicalReaction direction="left-to-right" evidence="23">
        <dbReference type="Rhea" id="RHEA:47233"/>
    </physiologicalReaction>
</comment>
<dbReference type="Pfam" id="PF00441">
    <property type="entry name" value="Acyl-CoA_dh_1"/>
    <property type="match status" value="1"/>
</dbReference>
<keyword evidence="13 28" id="KW-0560">Oxidoreductase</keyword>
<keyword evidence="5" id="KW-0597">Phosphoprotein</keyword>
<comment type="catalytic activity">
    <reaction evidence="25">
        <text>a very-long-chain 2,3-saturated fatty acyl-CoA + oxidized [electron-transfer flavoprotein] + H(+) = a very-long-chain (2E)-enoyl-CoA + reduced [electron-transfer flavoprotein]</text>
        <dbReference type="Rhea" id="RHEA:19181"/>
        <dbReference type="Rhea" id="RHEA-COMP:10685"/>
        <dbReference type="Rhea" id="RHEA-COMP:10686"/>
        <dbReference type="ChEBI" id="CHEBI:15378"/>
        <dbReference type="ChEBI" id="CHEBI:57692"/>
        <dbReference type="ChEBI" id="CHEBI:58307"/>
        <dbReference type="ChEBI" id="CHEBI:83724"/>
        <dbReference type="ChEBI" id="CHEBI:83728"/>
        <dbReference type="EC" id="1.3.8.9"/>
    </reaction>
    <physiologicalReaction direction="left-to-right" evidence="25">
        <dbReference type="Rhea" id="RHEA:19182"/>
    </physiologicalReaction>
</comment>
<evidence type="ECO:0000256" key="10">
    <source>
        <dbReference type="ARBA" id="ARBA00022832"/>
    </source>
</evidence>
<evidence type="ECO:0000256" key="2">
    <source>
        <dbReference type="ARBA" id="ARBA00004637"/>
    </source>
</evidence>
<evidence type="ECO:0000256" key="7">
    <source>
        <dbReference type="ARBA" id="ARBA00022792"/>
    </source>
</evidence>
<dbReference type="Proteomes" id="UP000616769">
    <property type="component" value="Unassembled WGS sequence"/>
</dbReference>
<evidence type="ECO:0000256" key="22">
    <source>
        <dbReference type="ARBA" id="ARBA00047916"/>
    </source>
</evidence>
<dbReference type="InterPro" id="IPR006089">
    <property type="entry name" value="Acyl-CoA_DH_CS"/>
</dbReference>
<keyword evidence="14" id="KW-0443">Lipid metabolism</keyword>
<accession>A0A132A4Y8</accession>
<evidence type="ECO:0000256" key="12">
    <source>
        <dbReference type="ARBA" id="ARBA00022990"/>
    </source>
</evidence>
<keyword evidence="6 28" id="KW-0285">Flavoprotein</keyword>
<dbReference type="EMBL" id="JXLN01010609">
    <property type="protein sequence ID" value="KPM06013.1"/>
    <property type="molecule type" value="Genomic_DNA"/>
</dbReference>
<dbReference type="Pfam" id="PF21343">
    <property type="entry name" value="ACAD9-ACADV_C"/>
    <property type="match status" value="1"/>
</dbReference>
<comment type="catalytic activity">
    <reaction evidence="26">
        <text>eicosanoyl-CoA + oxidized [electron-transfer flavoprotein] + H(+) = (2E)-eicosenoyl-CoA + reduced [electron-transfer flavoprotein]</text>
        <dbReference type="Rhea" id="RHEA:47236"/>
        <dbReference type="Rhea" id="RHEA-COMP:10685"/>
        <dbReference type="Rhea" id="RHEA-COMP:10686"/>
        <dbReference type="ChEBI" id="CHEBI:15378"/>
        <dbReference type="ChEBI" id="CHEBI:57380"/>
        <dbReference type="ChEBI" id="CHEBI:57692"/>
        <dbReference type="ChEBI" id="CHEBI:58307"/>
        <dbReference type="ChEBI" id="CHEBI:74691"/>
    </reaction>
    <physiologicalReaction direction="left-to-right" evidence="26">
        <dbReference type="Rhea" id="RHEA:47237"/>
    </physiologicalReaction>
</comment>
<dbReference type="PROSITE" id="PS00072">
    <property type="entry name" value="ACYL_COA_DH_1"/>
    <property type="match status" value="1"/>
</dbReference>
<feature type="domain" description="Acyl-CoA dehydrogenase/oxidase N-terminal" evidence="31">
    <location>
        <begin position="95"/>
        <end position="196"/>
    </location>
</feature>
<dbReference type="Gene3D" id="1.10.540.10">
    <property type="entry name" value="Acyl-CoA dehydrogenase/oxidase, N-terminal domain"/>
    <property type="match status" value="1"/>
</dbReference>
<dbReference type="GO" id="GO:0017099">
    <property type="term" value="F:very-long-chain fatty acyl-CoA dehydrogenase activity"/>
    <property type="evidence" value="ECO:0007669"/>
    <property type="project" value="UniProtKB-EC"/>
</dbReference>
<dbReference type="FunFam" id="1.10.540.10:FF:000001">
    <property type="entry name" value="Very long-chain-specific acyl-CoA dehydrogenase, mitochondrial"/>
    <property type="match status" value="1"/>
</dbReference>
<dbReference type="Gene3D" id="1.20.140.10">
    <property type="entry name" value="Butyryl-CoA Dehydrogenase, subunit A, domain 3"/>
    <property type="match status" value="2"/>
</dbReference>
<dbReference type="InterPro" id="IPR036250">
    <property type="entry name" value="AcylCo_DH-like_C"/>
</dbReference>
<dbReference type="PANTHER" id="PTHR43884:SF11">
    <property type="entry name" value="VERY LONG-CHAIN SPECIFIC ACYL-COA DEHYDROGENASE, MITOCHONDRIAL"/>
    <property type="match status" value="1"/>
</dbReference>
<dbReference type="Pfam" id="PF02770">
    <property type="entry name" value="Acyl-CoA_dh_M"/>
    <property type="match status" value="1"/>
</dbReference>
<comment type="catalytic activity">
    <reaction evidence="21">
        <text>dodecanoyl-CoA + oxidized [electron-transfer flavoprotein] + H(+) = (2E)-dodecenoyl-CoA + reduced [electron-transfer flavoprotein]</text>
        <dbReference type="Rhea" id="RHEA:47296"/>
        <dbReference type="Rhea" id="RHEA-COMP:10685"/>
        <dbReference type="Rhea" id="RHEA-COMP:10686"/>
        <dbReference type="ChEBI" id="CHEBI:15378"/>
        <dbReference type="ChEBI" id="CHEBI:57330"/>
        <dbReference type="ChEBI" id="CHEBI:57375"/>
        <dbReference type="ChEBI" id="CHEBI:57692"/>
        <dbReference type="ChEBI" id="CHEBI:58307"/>
    </reaction>
    <physiologicalReaction direction="left-to-right" evidence="21">
        <dbReference type="Rhea" id="RHEA:47297"/>
    </physiologicalReaction>
</comment>
<keyword evidence="10" id="KW-0276">Fatty acid metabolism</keyword>
<dbReference type="PROSITE" id="PS00073">
    <property type="entry name" value="ACYL_COA_DH_2"/>
    <property type="match status" value="1"/>
</dbReference>
<evidence type="ECO:0000256" key="16">
    <source>
        <dbReference type="ARBA" id="ARBA00023136"/>
    </source>
</evidence>
<evidence type="ECO:0000256" key="24">
    <source>
        <dbReference type="ARBA" id="ARBA00049038"/>
    </source>
</evidence>